<dbReference type="OrthoDB" id="654211at2759"/>
<dbReference type="GO" id="GO:0008270">
    <property type="term" value="F:zinc ion binding"/>
    <property type="evidence" value="ECO:0007669"/>
    <property type="project" value="UniProtKB-KW"/>
</dbReference>
<name>A0A5N6V7D1_ASPTM</name>
<proteinExistence type="predicted"/>
<keyword evidence="1" id="KW-0863">Zinc-finger</keyword>
<evidence type="ECO:0000256" key="2">
    <source>
        <dbReference type="SAM" id="MobiDB-lite"/>
    </source>
</evidence>
<evidence type="ECO:0000313" key="5">
    <source>
        <dbReference type="Proteomes" id="UP000326950"/>
    </source>
</evidence>
<evidence type="ECO:0000259" key="3">
    <source>
        <dbReference type="PROSITE" id="PS50157"/>
    </source>
</evidence>
<dbReference type="SMART" id="SM00355">
    <property type="entry name" value="ZnF_C2H2"/>
    <property type="match status" value="2"/>
</dbReference>
<organism evidence="4 5">
    <name type="scientific">Aspergillus tamarii</name>
    <dbReference type="NCBI Taxonomy" id="41984"/>
    <lineage>
        <taxon>Eukaryota</taxon>
        <taxon>Fungi</taxon>
        <taxon>Dikarya</taxon>
        <taxon>Ascomycota</taxon>
        <taxon>Pezizomycotina</taxon>
        <taxon>Eurotiomycetes</taxon>
        <taxon>Eurotiomycetidae</taxon>
        <taxon>Eurotiales</taxon>
        <taxon>Aspergillaceae</taxon>
        <taxon>Aspergillus</taxon>
        <taxon>Aspergillus subgen. Circumdati</taxon>
    </lineage>
</organism>
<reference evidence="4 5" key="1">
    <citation type="submission" date="2019-04" db="EMBL/GenBank/DDBJ databases">
        <title>Friends and foes A comparative genomics study of 23 Aspergillus species from section Flavi.</title>
        <authorList>
            <consortium name="DOE Joint Genome Institute"/>
            <person name="Kjaerbolling I."/>
            <person name="Vesth T."/>
            <person name="Frisvad J.C."/>
            <person name="Nybo J.L."/>
            <person name="Theobald S."/>
            <person name="Kildgaard S."/>
            <person name="Isbrandt T."/>
            <person name="Kuo A."/>
            <person name="Sato A."/>
            <person name="Lyhne E.K."/>
            <person name="Kogle M.E."/>
            <person name="Wiebenga A."/>
            <person name="Kun R.S."/>
            <person name="Lubbers R.J."/>
            <person name="Makela M.R."/>
            <person name="Barry K."/>
            <person name="Chovatia M."/>
            <person name="Clum A."/>
            <person name="Daum C."/>
            <person name="Haridas S."/>
            <person name="He G."/>
            <person name="LaButti K."/>
            <person name="Lipzen A."/>
            <person name="Mondo S."/>
            <person name="Riley R."/>
            <person name="Salamov A."/>
            <person name="Simmons B.A."/>
            <person name="Magnuson J.K."/>
            <person name="Henrissat B."/>
            <person name="Mortensen U.H."/>
            <person name="Larsen T.O."/>
            <person name="Devries R.P."/>
            <person name="Grigoriev I.V."/>
            <person name="Machida M."/>
            <person name="Baker S.E."/>
            <person name="Andersen M.R."/>
        </authorList>
    </citation>
    <scope>NUCLEOTIDE SEQUENCE [LARGE SCALE GENOMIC DNA]</scope>
    <source>
        <strain evidence="4 5">CBS 117626</strain>
    </source>
</reference>
<sequence>MACYTTNLNWDESNFLLGTEQEFENIESLFRNIAPPPPPPQNHGGPSHSQPYPQKVDATTAEPNTLIAPPANDNTGPGNQQRLMSLRVDFPLPVGYPSRRMEPVPHVEPLSDQSVNRKATPRARNSRHHRKSPQLPGSSATPLRCGWKDCNYQGTFGRKAELMRHIDTQHVSPRSYDCPIQGCRKVCNREDNLLEHIRRAH</sequence>
<keyword evidence="1" id="KW-0479">Metal-binding</keyword>
<feature type="region of interest" description="Disordered" evidence="2">
    <location>
        <begin position="30"/>
        <end position="81"/>
    </location>
</feature>
<dbReference type="EMBL" id="ML738591">
    <property type="protein sequence ID" value="KAE8166925.1"/>
    <property type="molecule type" value="Genomic_DNA"/>
</dbReference>
<dbReference type="InterPro" id="IPR013087">
    <property type="entry name" value="Znf_C2H2_type"/>
</dbReference>
<dbReference type="AlphaFoldDB" id="A0A5N6V7D1"/>
<dbReference type="PROSITE" id="PS50157">
    <property type="entry name" value="ZINC_FINGER_C2H2_2"/>
    <property type="match status" value="1"/>
</dbReference>
<accession>A0A5N6V7D1</accession>
<evidence type="ECO:0000256" key="1">
    <source>
        <dbReference type="PROSITE-ProRule" id="PRU00042"/>
    </source>
</evidence>
<protein>
    <recommendedName>
        <fullName evidence="3">C2H2-type domain-containing protein</fullName>
    </recommendedName>
</protein>
<keyword evidence="5" id="KW-1185">Reference proteome</keyword>
<gene>
    <name evidence="4" type="ORF">BDV40DRAFT_295955</name>
</gene>
<feature type="domain" description="C2H2-type" evidence="3">
    <location>
        <begin position="176"/>
        <end position="201"/>
    </location>
</feature>
<dbReference type="PROSITE" id="PS00028">
    <property type="entry name" value="ZINC_FINGER_C2H2_1"/>
    <property type="match status" value="1"/>
</dbReference>
<keyword evidence="1" id="KW-0862">Zinc</keyword>
<dbReference type="Gene3D" id="3.30.160.60">
    <property type="entry name" value="Classic Zinc Finger"/>
    <property type="match status" value="2"/>
</dbReference>
<evidence type="ECO:0000313" key="4">
    <source>
        <dbReference type="EMBL" id="KAE8166925.1"/>
    </source>
</evidence>
<feature type="compositionally biased region" description="Basic residues" evidence="2">
    <location>
        <begin position="119"/>
        <end position="132"/>
    </location>
</feature>
<dbReference type="Proteomes" id="UP000326950">
    <property type="component" value="Unassembled WGS sequence"/>
</dbReference>
<feature type="compositionally biased region" description="Polar residues" evidence="2">
    <location>
        <begin position="72"/>
        <end position="81"/>
    </location>
</feature>
<feature type="region of interest" description="Disordered" evidence="2">
    <location>
        <begin position="97"/>
        <end position="140"/>
    </location>
</feature>